<keyword evidence="1" id="KW-0812">Transmembrane</keyword>
<dbReference type="PANTHER" id="PTHR15949:SF3">
    <property type="entry name" value="TESTIS-EXPRESSED PROTEIN 264"/>
    <property type="match status" value="1"/>
</dbReference>
<evidence type="ECO:0000313" key="3">
    <source>
        <dbReference type="EMBL" id="MBB4036016.1"/>
    </source>
</evidence>
<name>A0A840CKX5_9BACT</name>
<sequence length="186" mass="21225">MKKLVKILFVIVVAFVVIITAVYAYYGGFKSIDLKIEETGGEIFVYSDMTGDYNQSPVYMDSVYYFLLNDLNIATTKGVGIYYDNPQQVETSKLRSEIGCFLDSPVDSIQMAKISEKFRIKEIAKGQYLTTEFPNKGMLSIIVGIIKVYPAMTKFMEENGYKDQSPVTEIYDEPTKTIIYRKEIKN</sequence>
<reference evidence="3 4" key="1">
    <citation type="submission" date="2020-08" db="EMBL/GenBank/DDBJ databases">
        <title>Genomic Encyclopedia of Type Strains, Phase IV (KMG-IV): sequencing the most valuable type-strain genomes for metagenomic binning, comparative biology and taxonomic classification.</title>
        <authorList>
            <person name="Goeker M."/>
        </authorList>
    </citation>
    <scope>NUCLEOTIDE SEQUENCE [LARGE SCALE GENOMIC DNA]</scope>
    <source>
        <strain evidence="3 4">DSM 104969</strain>
    </source>
</reference>
<accession>A0A840CKX5</accession>
<comment type="caution">
    <text evidence="3">The sequence shown here is derived from an EMBL/GenBank/DDBJ whole genome shotgun (WGS) entry which is preliminary data.</text>
</comment>
<evidence type="ECO:0000313" key="4">
    <source>
        <dbReference type="Proteomes" id="UP000555103"/>
    </source>
</evidence>
<evidence type="ECO:0000259" key="2">
    <source>
        <dbReference type="Pfam" id="PF06445"/>
    </source>
</evidence>
<dbReference type="RefSeq" id="WP_183306934.1">
    <property type="nucleotide sequence ID" value="NZ_JACIEP010000006.1"/>
</dbReference>
<dbReference type="EMBL" id="JACIEP010000006">
    <property type="protein sequence ID" value="MBB4036016.1"/>
    <property type="molecule type" value="Genomic_DNA"/>
</dbReference>
<gene>
    <name evidence="3" type="ORF">GGR21_001917</name>
</gene>
<feature type="transmembrane region" description="Helical" evidence="1">
    <location>
        <begin position="7"/>
        <end position="26"/>
    </location>
</feature>
<dbReference type="AlphaFoldDB" id="A0A840CKX5"/>
<keyword evidence="1" id="KW-0472">Membrane</keyword>
<dbReference type="InterPro" id="IPR029442">
    <property type="entry name" value="GyrI-like"/>
</dbReference>
<protein>
    <submittedName>
        <fullName evidence="3">Effector-binding domain-containing protein</fullName>
    </submittedName>
</protein>
<organism evidence="3 4">
    <name type="scientific">Dysgonomonas hofstadii</name>
    <dbReference type="NCBI Taxonomy" id="637886"/>
    <lineage>
        <taxon>Bacteria</taxon>
        <taxon>Pseudomonadati</taxon>
        <taxon>Bacteroidota</taxon>
        <taxon>Bacteroidia</taxon>
        <taxon>Bacteroidales</taxon>
        <taxon>Dysgonomonadaceae</taxon>
        <taxon>Dysgonomonas</taxon>
    </lineage>
</organism>
<evidence type="ECO:0000256" key="1">
    <source>
        <dbReference type="SAM" id="Phobius"/>
    </source>
</evidence>
<dbReference type="Proteomes" id="UP000555103">
    <property type="component" value="Unassembled WGS sequence"/>
</dbReference>
<keyword evidence="4" id="KW-1185">Reference proteome</keyword>
<feature type="domain" description="GyrI-like small molecule binding" evidence="2">
    <location>
        <begin position="36"/>
        <end position="174"/>
    </location>
</feature>
<dbReference type="Pfam" id="PF06445">
    <property type="entry name" value="GyrI-like"/>
    <property type="match status" value="1"/>
</dbReference>
<keyword evidence="1" id="KW-1133">Transmembrane helix</keyword>
<dbReference type="InterPro" id="IPR011256">
    <property type="entry name" value="Reg_factor_effector_dom_sf"/>
</dbReference>
<dbReference type="Gene3D" id="3.20.80.10">
    <property type="entry name" value="Regulatory factor, effector binding domain"/>
    <property type="match status" value="1"/>
</dbReference>
<dbReference type="PANTHER" id="PTHR15949">
    <property type="entry name" value="TESTIS-EXPRESSED PROTEIN 264"/>
    <property type="match status" value="1"/>
</dbReference>
<dbReference type="SUPFAM" id="SSF55136">
    <property type="entry name" value="Probable bacterial effector-binding domain"/>
    <property type="match status" value="1"/>
</dbReference>
<proteinExistence type="predicted"/>